<dbReference type="RefSeq" id="WP_184882461.1">
    <property type="nucleotide sequence ID" value="NZ_BOOV01000033.1"/>
</dbReference>
<evidence type="ECO:0000313" key="2">
    <source>
        <dbReference type="Proteomes" id="UP000542210"/>
    </source>
</evidence>
<name>A0A7W7D960_9ACTN</name>
<dbReference type="AlphaFoldDB" id="A0A7W7D960"/>
<reference evidence="1 2" key="1">
    <citation type="submission" date="2020-08" db="EMBL/GenBank/DDBJ databases">
        <title>Sequencing the genomes of 1000 actinobacteria strains.</title>
        <authorList>
            <person name="Klenk H.-P."/>
        </authorList>
    </citation>
    <scope>NUCLEOTIDE SEQUENCE [LARGE SCALE GENOMIC DNA]</scope>
    <source>
        <strain evidence="1 2">DSM 45784</strain>
    </source>
</reference>
<keyword evidence="2" id="KW-1185">Reference proteome</keyword>
<dbReference type="EMBL" id="JACHND010000001">
    <property type="protein sequence ID" value="MBB4702584.1"/>
    <property type="molecule type" value="Genomic_DNA"/>
</dbReference>
<gene>
    <name evidence="1" type="ORF">BJ982_004128</name>
</gene>
<protein>
    <submittedName>
        <fullName evidence="1">Uncharacterized protein</fullName>
    </submittedName>
</protein>
<evidence type="ECO:0000313" key="1">
    <source>
        <dbReference type="EMBL" id="MBB4702584.1"/>
    </source>
</evidence>
<dbReference type="Proteomes" id="UP000542210">
    <property type="component" value="Unassembled WGS sequence"/>
</dbReference>
<comment type="caution">
    <text evidence="1">The sequence shown here is derived from an EMBL/GenBank/DDBJ whole genome shotgun (WGS) entry which is preliminary data.</text>
</comment>
<proteinExistence type="predicted"/>
<organism evidence="1 2">
    <name type="scientific">Sphaerisporangium siamense</name>
    <dbReference type="NCBI Taxonomy" id="795645"/>
    <lineage>
        <taxon>Bacteria</taxon>
        <taxon>Bacillati</taxon>
        <taxon>Actinomycetota</taxon>
        <taxon>Actinomycetes</taxon>
        <taxon>Streptosporangiales</taxon>
        <taxon>Streptosporangiaceae</taxon>
        <taxon>Sphaerisporangium</taxon>
    </lineage>
</organism>
<accession>A0A7W7D960</accession>
<sequence length="391" mass="41432">MSVVGRVTLTDGFEVAETGEQTLELSGVEAYPGALTRAEAVARHIDILGLRGSVVQVQLVPKSERNGYATVTSSSATLRDYGGESGIVEWKLSLLRHGADSIIDLESRLTGAVRANDFSLAGERWHAPPPGHYGYFTGSTIPSTMTRTGVDGVMTVYRGVPAGVSPRWGCAVADYQRGRARILAGFPGREVTGLDQQVPASQWEIGNGLVRASFLFTAGSLEVASYTGGAWRPKVWNVDIGAGPITSWDSASILRNDPEACSLRLTDSRSPGRVALDLTVRRGSRLIEGYLQRGDSGTISVYLATAETMTNNTSYLVRSTDDANSNRATCGSARTFTAHANGGLTKTSVTAMDFYLGVVAGGAAAVSGDQATNLRDQYIAAMPETTGAVRR</sequence>